<name>A0A915J5Z9_ROMCU</name>
<organism evidence="2 3">
    <name type="scientific">Romanomermis culicivorax</name>
    <name type="common">Nematode worm</name>
    <dbReference type="NCBI Taxonomy" id="13658"/>
    <lineage>
        <taxon>Eukaryota</taxon>
        <taxon>Metazoa</taxon>
        <taxon>Ecdysozoa</taxon>
        <taxon>Nematoda</taxon>
        <taxon>Enoplea</taxon>
        <taxon>Dorylaimia</taxon>
        <taxon>Mermithida</taxon>
        <taxon>Mermithoidea</taxon>
        <taxon>Mermithidae</taxon>
        <taxon>Romanomermis</taxon>
    </lineage>
</organism>
<proteinExistence type="predicted"/>
<feature type="region of interest" description="Disordered" evidence="1">
    <location>
        <begin position="1"/>
        <end position="97"/>
    </location>
</feature>
<feature type="compositionally biased region" description="Polar residues" evidence="1">
    <location>
        <begin position="30"/>
        <end position="41"/>
    </location>
</feature>
<accession>A0A915J5Z9</accession>
<dbReference type="AlphaFoldDB" id="A0A915J5Z9"/>
<dbReference type="Proteomes" id="UP000887565">
    <property type="component" value="Unplaced"/>
</dbReference>
<feature type="compositionally biased region" description="Basic and acidic residues" evidence="1">
    <location>
        <begin position="1"/>
        <end position="12"/>
    </location>
</feature>
<reference evidence="3" key="1">
    <citation type="submission" date="2022-11" db="UniProtKB">
        <authorList>
            <consortium name="WormBaseParasite"/>
        </authorList>
    </citation>
    <scope>IDENTIFICATION</scope>
</reference>
<feature type="compositionally biased region" description="Pro residues" evidence="1">
    <location>
        <begin position="67"/>
        <end position="77"/>
    </location>
</feature>
<evidence type="ECO:0000313" key="2">
    <source>
        <dbReference type="Proteomes" id="UP000887565"/>
    </source>
</evidence>
<sequence>MRPVPGRRDAQKEPPTLDTQSDAADVCNPQRETVFQSNKGSAPSPKKTVNIRSHTFTEPGIFAAPDCHPPQPIPQPPAQDSKSHRGPIRNASETPEGSFPSLFSFELAFFSNVEGRLSDAQQMALNKLLIAHFPERRNEILSPPAIRKRLEQSPFALLGHRTIIKDQDGREYEFYHRDLLACVRDLVARPHLATNLSLTPEINIRSCREGLERVFSDLKSADAWAEAQRLLKEGHLLIPLVLSSDKSLV</sequence>
<evidence type="ECO:0000256" key="1">
    <source>
        <dbReference type="SAM" id="MobiDB-lite"/>
    </source>
</evidence>
<protein>
    <submittedName>
        <fullName evidence="3">Uncharacterized protein</fullName>
    </submittedName>
</protein>
<keyword evidence="2" id="KW-1185">Reference proteome</keyword>
<dbReference type="InterPro" id="IPR041078">
    <property type="entry name" value="Plavaka"/>
</dbReference>
<evidence type="ECO:0000313" key="3">
    <source>
        <dbReference type="WBParaSite" id="nRc.2.0.1.t21892-RA"/>
    </source>
</evidence>
<dbReference type="Pfam" id="PF18759">
    <property type="entry name" value="Plavaka"/>
    <property type="match status" value="1"/>
</dbReference>
<dbReference type="WBParaSite" id="nRc.2.0.1.t21892-RA">
    <property type="protein sequence ID" value="nRc.2.0.1.t21892-RA"/>
    <property type="gene ID" value="nRc.2.0.1.g21892"/>
</dbReference>